<feature type="transmembrane region" description="Helical" evidence="2">
    <location>
        <begin position="132"/>
        <end position="154"/>
    </location>
</feature>
<organism evidence="4 5">
    <name type="scientific">Corynebacterium massiliense DSM 45435</name>
    <dbReference type="NCBI Taxonomy" id="1121364"/>
    <lineage>
        <taxon>Bacteria</taxon>
        <taxon>Bacillati</taxon>
        <taxon>Actinomycetota</taxon>
        <taxon>Actinomycetes</taxon>
        <taxon>Mycobacteriales</taxon>
        <taxon>Corynebacteriaceae</taxon>
        <taxon>Corynebacterium</taxon>
    </lineage>
</organism>
<evidence type="ECO:0000256" key="2">
    <source>
        <dbReference type="SAM" id="Phobius"/>
    </source>
</evidence>
<dbReference type="PANTHER" id="PTHR40763">
    <property type="entry name" value="MEMBRANE PROTEIN-RELATED"/>
    <property type="match status" value="1"/>
</dbReference>
<dbReference type="RefSeq" id="WP_022863029.1">
    <property type="nucleotide sequence ID" value="NZ_ATVG01000005.1"/>
</dbReference>
<evidence type="ECO:0000256" key="1">
    <source>
        <dbReference type="SAM" id="Coils"/>
    </source>
</evidence>
<evidence type="ECO:0000313" key="5">
    <source>
        <dbReference type="Proteomes" id="UP001220064"/>
    </source>
</evidence>
<keyword evidence="2" id="KW-0472">Membrane</keyword>
<name>A0ABY7UBB1_9CORY</name>
<sequence>MNTYQSDSRPYDDALRLSDQDRSDAIAALGHAMGEGRIDMGEFDERCQAVADARTRSDLTPLFADIPGPDAPHTAHGGALEKHYSTSEIEAARASGRKQRLGTALLVSLAGIVGAPISFVAGLDAVGSGTTIAGLAGSAVLTFLIPAIWILLYVMKVGPESWNTPSPKQLERERLRELEASQARERAERRAIESRQWAERRQQASDLTGDALKFARRKLDGWSGDNS</sequence>
<feature type="transmembrane region" description="Helical" evidence="2">
    <location>
        <begin position="101"/>
        <end position="120"/>
    </location>
</feature>
<dbReference type="PANTHER" id="PTHR40763:SF5">
    <property type="entry name" value="MEMBRANE PROTEIN"/>
    <property type="match status" value="1"/>
</dbReference>
<keyword evidence="5" id="KW-1185">Reference proteome</keyword>
<evidence type="ECO:0000313" key="4">
    <source>
        <dbReference type="EMBL" id="WCZ33315.1"/>
    </source>
</evidence>
<dbReference type="Pfam" id="PF08044">
    <property type="entry name" value="DUF1707"/>
    <property type="match status" value="1"/>
</dbReference>
<protein>
    <recommendedName>
        <fullName evidence="3">DUF1707 domain-containing protein</fullName>
    </recommendedName>
</protein>
<dbReference type="Proteomes" id="UP001220064">
    <property type="component" value="Chromosome"/>
</dbReference>
<dbReference type="InterPro" id="IPR012551">
    <property type="entry name" value="DUF1707_SHOCT-like"/>
</dbReference>
<keyword evidence="1" id="KW-0175">Coiled coil</keyword>
<feature type="coiled-coil region" evidence="1">
    <location>
        <begin position="168"/>
        <end position="195"/>
    </location>
</feature>
<feature type="domain" description="DUF1707" evidence="3">
    <location>
        <begin position="15"/>
        <end position="67"/>
    </location>
</feature>
<keyword evidence="2" id="KW-1133">Transmembrane helix</keyword>
<reference evidence="4 5" key="1">
    <citation type="submission" date="2020-10" db="EMBL/GenBank/DDBJ databases">
        <title>Complete genome sequence of Corynebacterium massiliense DSM 45435, type strain of Corynebacterium massiliense.</title>
        <authorList>
            <person name="Busche T."/>
            <person name="Kalinowski J."/>
            <person name="Ruckert C."/>
        </authorList>
    </citation>
    <scope>NUCLEOTIDE SEQUENCE [LARGE SCALE GENOMIC DNA]</scope>
    <source>
        <strain evidence="4 5">DSM 45435</strain>
    </source>
</reference>
<dbReference type="EMBL" id="CP063189">
    <property type="protein sequence ID" value="WCZ33315.1"/>
    <property type="molecule type" value="Genomic_DNA"/>
</dbReference>
<evidence type="ECO:0000259" key="3">
    <source>
        <dbReference type="Pfam" id="PF08044"/>
    </source>
</evidence>
<gene>
    <name evidence="4" type="ORF">CMASS_09515</name>
</gene>
<proteinExistence type="predicted"/>
<keyword evidence="2" id="KW-0812">Transmembrane</keyword>
<accession>A0ABY7UBB1</accession>